<dbReference type="AlphaFoldDB" id="A0A839DYG6"/>
<accession>A0A839DYG6</accession>
<comment type="caution">
    <text evidence="2">The sequence shown here is derived from an EMBL/GenBank/DDBJ whole genome shotgun (WGS) entry which is preliminary data.</text>
</comment>
<dbReference type="RefSeq" id="WP_182545153.1">
    <property type="nucleotide sequence ID" value="NZ_JACGWZ010000004.1"/>
</dbReference>
<keyword evidence="3" id="KW-1185">Reference proteome</keyword>
<feature type="region of interest" description="Disordered" evidence="1">
    <location>
        <begin position="38"/>
        <end position="112"/>
    </location>
</feature>
<evidence type="ECO:0000313" key="2">
    <source>
        <dbReference type="EMBL" id="MBA8825910.1"/>
    </source>
</evidence>
<name>A0A839DYG6_9PSEU</name>
<gene>
    <name evidence="2" type="ORF">FHX42_003276</name>
</gene>
<dbReference type="Proteomes" id="UP000569329">
    <property type="component" value="Unassembled WGS sequence"/>
</dbReference>
<feature type="compositionally biased region" description="Low complexity" evidence="1">
    <location>
        <begin position="85"/>
        <end position="97"/>
    </location>
</feature>
<sequence length="112" mass="11825">MSQTQQGAAMGSGLSSSARVLVTGADIVGYSTAHHLARTGGIDDTTSPARVEVGRRRERPARRRLLCPTIDDGTSPTGSDPVFATTESGTESPTSTSHVRRPRSPIRPSIPR</sequence>
<dbReference type="EMBL" id="JACGWZ010000004">
    <property type="protein sequence ID" value="MBA8825910.1"/>
    <property type="molecule type" value="Genomic_DNA"/>
</dbReference>
<organism evidence="2 3">
    <name type="scientific">Halosaccharopolyspora lacisalsi</name>
    <dbReference type="NCBI Taxonomy" id="1000566"/>
    <lineage>
        <taxon>Bacteria</taxon>
        <taxon>Bacillati</taxon>
        <taxon>Actinomycetota</taxon>
        <taxon>Actinomycetes</taxon>
        <taxon>Pseudonocardiales</taxon>
        <taxon>Pseudonocardiaceae</taxon>
        <taxon>Halosaccharopolyspora</taxon>
    </lineage>
</organism>
<evidence type="ECO:0000256" key="1">
    <source>
        <dbReference type="SAM" id="MobiDB-lite"/>
    </source>
</evidence>
<protein>
    <submittedName>
        <fullName evidence="2">Uncharacterized protein</fullName>
    </submittedName>
</protein>
<feature type="compositionally biased region" description="Basic residues" evidence="1">
    <location>
        <begin position="56"/>
        <end position="65"/>
    </location>
</feature>
<evidence type="ECO:0000313" key="3">
    <source>
        <dbReference type="Proteomes" id="UP000569329"/>
    </source>
</evidence>
<reference evidence="2 3" key="1">
    <citation type="submission" date="2020-07" db="EMBL/GenBank/DDBJ databases">
        <title>Sequencing the genomes of 1000 actinobacteria strains.</title>
        <authorList>
            <person name="Klenk H.-P."/>
        </authorList>
    </citation>
    <scope>NUCLEOTIDE SEQUENCE [LARGE SCALE GENOMIC DNA]</scope>
    <source>
        <strain evidence="2 3">DSM 45975</strain>
    </source>
</reference>
<proteinExistence type="predicted"/>